<evidence type="ECO:0000313" key="2">
    <source>
        <dbReference type="Proteomes" id="UP000297703"/>
    </source>
</evidence>
<name>A0A4D9E3I4_9SAUR</name>
<keyword evidence="2" id="KW-1185">Reference proteome</keyword>
<sequence>MRLEFHLKICNYKFINFELHLKIIKGWKCALQWSPANTLSLPLQQNRHLIIRICRDEQPRNPACFYSHIVLCHLSSHPLYSAHSPIMVPPKFCKNICKNPNKKLPGNFIFFVSGVSNKS</sequence>
<evidence type="ECO:0000313" key="1">
    <source>
        <dbReference type="EMBL" id="TFK05411.1"/>
    </source>
</evidence>
<gene>
    <name evidence="1" type="ORF">DR999_PMT11911</name>
</gene>
<protein>
    <submittedName>
        <fullName evidence="1">Uncharacterized protein</fullName>
    </submittedName>
</protein>
<organism evidence="1 2">
    <name type="scientific">Platysternon megacephalum</name>
    <name type="common">big-headed turtle</name>
    <dbReference type="NCBI Taxonomy" id="55544"/>
    <lineage>
        <taxon>Eukaryota</taxon>
        <taxon>Metazoa</taxon>
        <taxon>Chordata</taxon>
        <taxon>Craniata</taxon>
        <taxon>Vertebrata</taxon>
        <taxon>Euteleostomi</taxon>
        <taxon>Archelosauria</taxon>
        <taxon>Testudinata</taxon>
        <taxon>Testudines</taxon>
        <taxon>Cryptodira</taxon>
        <taxon>Durocryptodira</taxon>
        <taxon>Testudinoidea</taxon>
        <taxon>Platysternidae</taxon>
        <taxon>Platysternon</taxon>
    </lineage>
</organism>
<dbReference type="AlphaFoldDB" id="A0A4D9E3I4"/>
<accession>A0A4D9E3I4</accession>
<comment type="caution">
    <text evidence="1">The sequence shown here is derived from an EMBL/GenBank/DDBJ whole genome shotgun (WGS) entry which is preliminary data.</text>
</comment>
<reference evidence="1 2" key="1">
    <citation type="submission" date="2019-04" db="EMBL/GenBank/DDBJ databases">
        <title>Draft genome of the big-headed turtle Platysternon megacephalum.</title>
        <authorList>
            <person name="Gong S."/>
        </authorList>
    </citation>
    <scope>NUCLEOTIDE SEQUENCE [LARGE SCALE GENOMIC DNA]</scope>
    <source>
        <strain evidence="1">DO16091913</strain>
        <tissue evidence="1">Muscle</tissue>
    </source>
</reference>
<proteinExistence type="predicted"/>
<reference evidence="1 2" key="2">
    <citation type="submission" date="2019-04" db="EMBL/GenBank/DDBJ databases">
        <title>The genome sequence of big-headed turtle.</title>
        <authorList>
            <person name="Gong S."/>
        </authorList>
    </citation>
    <scope>NUCLEOTIDE SEQUENCE [LARGE SCALE GENOMIC DNA]</scope>
    <source>
        <strain evidence="1">DO16091913</strain>
        <tissue evidence="1">Muscle</tissue>
    </source>
</reference>
<dbReference type="Proteomes" id="UP000297703">
    <property type="component" value="Unassembled WGS sequence"/>
</dbReference>
<dbReference type="EMBL" id="QXTE01000114">
    <property type="protein sequence ID" value="TFK05411.1"/>
    <property type="molecule type" value="Genomic_DNA"/>
</dbReference>